<evidence type="ECO:0008006" key="5">
    <source>
        <dbReference type="Google" id="ProtNLM"/>
    </source>
</evidence>
<evidence type="ECO:0000256" key="2">
    <source>
        <dbReference type="SAM" id="MobiDB-lite"/>
    </source>
</evidence>
<dbReference type="PANTHER" id="PTHR43157:SF31">
    <property type="entry name" value="PHOSPHATIDYLINOSITOL-GLYCAN BIOSYNTHESIS CLASS F PROTEIN"/>
    <property type="match status" value="1"/>
</dbReference>
<dbReference type="InterPro" id="IPR002347">
    <property type="entry name" value="SDR_fam"/>
</dbReference>
<feature type="compositionally biased region" description="Acidic residues" evidence="2">
    <location>
        <begin position="83"/>
        <end position="98"/>
    </location>
</feature>
<name>A0AAW1NWC1_9CHLO</name>
<proteinExistence type="predicted"/>
<gene>
    <name evidence="3" type="ORF">WJX73_001218</name>
</gene>
<dbReference type="Gene3D" id="3.40.50.720">
    <property type="entry name" value="NAD(P)-binding Rossmann-like Domain"/>
    <property type="match status" value="1"/>
</dbReference>
<feature type="compositionally biased region" description="Acidic residues" evidence="2">
    <location>
        <begin position="126"/>
        <end position="141"/>
    </location>
</feature>
<dbReference type="GO" id="GO:0016491">
    <property type="term" value="F:oxidoreductase activity"/>
    <property type="evidence" value="ECO:0007669"/>
    <property type="project" value="UniProtKB-KW"/>
</dbReference>
<accession>A0AAW1NWC1</accession>
<keyword evidence="1" id="KW-0560">Oxidoreductase</keyword>
<feature type="compositionally biased region" description="Polar residues" evidence="2">
    <location>
        <begin position="1"/>
        <end position="17"/>
    </location>
</feature>
<dbReference type="Pfam" id="PF00106">
    <property type="entry name" value="adh_short"/>
    <property type="match status" value="1"/>
</dbReference>
<evidence type="ECO:0000313" key="3">
    <source>
        <dbReference type="EMBL" id="KAK9798541.1"/>
    </source>
</evidence>
<dbReference type="PANTHER" id="PTHR43157">
    <property type="entry name" value="PHOSPHATIDYLINOSITOL-GLYCAN BIOSYNTHESIS CLASS F PROTEIN-RELATED"/>
    <property type="match status" value="1"/>
</dbReference>
<comment type="caution">
    <text evidence="3">The sequence shown here is derived from an EMBL/GenBank/DDBJ whole genome shotgun (WGS) entry which is preliminary data.</text>
</comment>
<dbReference type="AlphaFoldDB" id="A0AAW1NWC1"/>
<evidence type="ECO:0000313" key="4">
    <source>
        <dbReference type="Proteomes" id="UP001465755"/>
    </source>
</evidence>
<dbReference type="EMBL" id="JALJOQ010000097">
    <property type="protein sequence ID" value="KAK9798541.1"/>
    <property type="molecule type" value="Genomic_DNA"/>
</dbReference>
<feature type="compositionally biased region" description="Basic residues" evidence="2">
    <location>
        <begin position="52"/>
        <end position="61"/>
    </location>
</feature>
<evidence type="ECO:0000256" key="1">
    <source>
        <dbReference type="ARBA" id="ARBA00023002"/>
    </source>
</evidence>
<protein>
    <recommendedName>
        <fullName evidence="5">Protochlorophyllide reductase</fullName>
    </recommendedName>
</protein>
<keyword evidence="4" id="KW-1185">Reference proteome</keyword>
<feature type="region of interest" description="Disordered" evidence="2">
    <location>
        <begin position="509"/>
        <end position="531"/>
    </location>
</feature>
<reference evidence="3 4" key="1">
    <citation type="journal article" date="2024" name="Nat. Commun.">
        <title>Phylogenomics reveals the evolutionary origins of lichenization in chlorophyte algae.</title>
        <authorList>
            <person name="Puginier C."/>
            <person name="Libourel C."/>
            <person name="Otte J."/>
            <person name="Skaloud P."/>
            <person name="Haon M."/>
            <person name="Grisel S."/>
            <person name="Petersen M."/>
            <person name="Berrin J.G."/>
            <person name="Delaux P.M."/>
            <person name="Dal Grande F."/>
            <person name="Keller J."/>
        </authorList>
    </citation>
    <scope>NUCLEOTIDE SEQUENCE [LARGE SCALE GENOMIC DNA]</scope>
    <source>
        <strain evidence="3 4">SAG 2036</strain>
    </source>
</reference>
<dbReference type="SUPFAM" id="SSF51735">
    <property type="entry name" value="NAD(P)-binding Rossmann-fold domains"/>
    <property type="match status" value="1"/>
</dbReference>
<feature type="region of interest" description="Disordered" evidence="2">
    <location>
        <begin position="1"/>
        <end position="152"/>
    </location>
</feature>
<organism evidence="3 4">
    <name type="scientific">Symbiochloris irregularis</name>
    <dbReference type="NCBI Taxonomy" id="706552"/>
    <lineage>
        <taxon>Eukaryota</taxon>
        <taxon>Viridiplantae</taxon>
        <taxon>Chlorophyta</taxon>
        <taxon>core chlorophytes</taxon>
        <taxon>Trebouxiophyceae</taxon>
        <taxon>Trebouxiales</taxon>
        <taxon>Trebouxiaceae</taxon>
        <taxon>Symbiochloris</taxon>
    </lineage>
</organism>
<dbReference type="Proteomes" id="UP001465755">
    <property type="component" value="Unassembled WGS sequence"/>
</dbReference>
<sequence>MQDGWNSVSWGNGTQPQAPDAAEEEARQKRTARLQRLALADSCIKAPDVPKPRLKRLRKGGGSRDVKPGHAARPRPQQAADAESSDDESDAESGDDSADEPRPRAKHARSAFVDDEAQLSGSGEEGSGDDEEGPDEFEADFIDPASQPVGSQMPIKHGDMLALYHRSLLHQTPVVPRHRAVHHAAITPGSARTPSTYDLEDSFIDSDEGRAFATQSTLQQAVTSTLESFGDMFESWGPQDVGDQSGKTFVITGANAGLGYEVAKELAKKGGHVVMATRSQERAQQAIDQIKAEVGDQASVDFLRLDLTDFSSIKAAAAELKGKRIDVLANNASVAAPKDDLGKHNKEGFEVTMATNHFGPFLFTHLLLDDLKASKPSRIVYHGASGESMAKVDWDDLKGEKHTDSTLAGEYAQTKLFNIMTAFELDHRFSSQGIDGIACQPGVSHSSIYEKADTSKADVKAIDINQKVAGQSQERGSIPLLYSCTSPELQGNGGKYIGPKYFKGPINLNIGQTKDRTPTNKEAQSPEQRKRLYDETMRIMQPWLGGN</sequence>
<dbReference type="InterPro" id="IPR036291">
    <property type="entry name" value="NAD(P)-bd_dom_sf"/>
</dbReference>
<dbReference type="PRINTS" id="PR00081">
    <property type="entry name" value="GDHRDH"/>
</dbReference>